<keyword evidence="6 12" id="KW-1003">Cell membrane</keyword>
<keyword evidence="7 12" id="KW-0132">Cell division</keyword>
<dbReference type="GO" id="GO:0051301">
    <property type="term" value="P:cell division"/>
    <property type="evidence" value="ECO:0007669"/>
    <property type="project" value="UniProtKB-KW"/>
</dbReference>
<comment type="similarity">
    <text evidence="3 12">Belongs to the ABC-4 integral membrane protein family. FtsX subfamily.</text>
</comment>
<feature type="domain" description="ABC3 transporter permease C-terminal" evidence="14">
    <location>
        <begin position="173"/>
        <end position="287"/>
    </location>
</feature>
<feature type="transmembrane region" description="Helical" evidence="13">
    <location>
        <begin position="263"/>
        <end position="286"/>
    </location>
</feature>
<proteinExistence type="inferred from homology"/>
<dbReference type="InterPro" id="IPR004513">
    <property type="entry name" value="FtsX"/>
</dbReference>
<keyword evidence="10 12" id="KW-0472">Membrane</keyword>
<protein>
    <recommendedName>
        <fullName evidence="5 12">Cell division protein FtsX</fullName>
    </recommendedName>
</protein>
<dbReference type="PIRSF" id="PIRSF003097">
    <property type="entry name" value="FtsX"/>
    <property type="match status" value="1"/>
</dbReference>
<keyword evidence="17" id="KW-1185">Reference proteome</keyword>
<evidence type="ECO:0000256" key="2">
    <source>
        <dbReference type="ARBA" id="ARBA00004651"/>
    </source>
</evidence>
<evidence type="ECO:0000256" key="8">
    <source>
        <dbReference type="ARBA" id="ARBA00022692"/>
    </source>
</evidence>
<accession>A0ABQ5QMS5</accession>
<feature type="domain" description="FtsX extracellular" evidence="15">
    <location>
        <begin position="57"/>
        <end position="149"/>
    </location>
</feature>
<comment type="function">
    <text evidence="1">Part of the ABC transporter FtsEX involved in cellular division.</text>
</comment>
<evidence type="ECO:0000256" key="9">
    <source>
        <dbReference type="ARBA" id="ARBA00022989"/>
    </source>
</evidence>
<evidence type="ECO:0000256" key="6">
    <source>
        <dbReference type="ARBA" id="ARBA00022475"/>
    </source>
</evidence>
<dbReference type="NCBIfam" id="NF038346">
    <property type="entry name" value="FtsX_actino"/>
    <property type="match status" value="1"/>
</dbReference>
<evidence type="ECO:0000256" key="13">
    <source>
        <dbReference type="SAM" id="Phobius"/>
    </source>
</evidence>
<evidence type="ECO:0000256" key="3">
    <source>
        <dbReference type="ARBA" id="ARBA00007379"/>
    </source>
</evidence>
<feature type="transmembrane region" description="Helical" evidence="13">
    <location>
        <begin position="215"/>
        <end position="243"/>
    </location>
</feature>
<evidence type="ECO:0000256" key="12">
    <source>
        <dbReference type="PIRNR" id="PIRNR003097"/>
    </source>
</evidence>
<organism evidence="16 17">
    <name type="scientific">Phytohabitans aurantiacus</name>
    <dbReference type="NCBI Taxonomy" id="3016789"/>
    <lineage>
        <taxon>Bacteria</taxon>
        <taxon>Bacillati</taxon>
        <taxon>Actinomycetota</taxon>
        <taxon>Actinomycetes</taxon>
        <taxon>Micromonosporales</taxon>
        <taxon>Micromonosporaceae</taxon>
    </lineage>
</organism>
<dbReference type="InterPro" id="IPR047929">
    <property type="entry name" value="FtsX_actino"/>
</dbReference>
<keyword evidence="8 13" id="KW-0812">Transmembrane</keyword>
<evidence type="ECO:0000256" key="1">
    <source>
        <dbReference type="ARBA" id="ARBA00003552"/>
    </source>
</evidence>
<evidence type="ECO:0000313" key="17">
    <source>
        <dbReference type="Proteomes" id="UP001144280"/>
    </source>
</evidence>
<dbReference type="Pfam" id="PF02687">
    <property type="entry name" value="FtsX"/>
    <property type="match status" value="1"/>
</dbReference>
<sequence>MQRLKYVLSEVMVGLWRNVTMTIAMIITMAVSLAMLGASGLMYMQVDSMKTFYYKNIEVAIFLDAEVTDAQRSELETQLKGDPLVREVIYESKQQAYEKFKTMYADAPDLVNAVKEGQLPESFRVRLKDPEQFKQIFDKYENTEGIETIVDQRRLLDKIFNILGSVQNMALAAASVMAIAALLLVGNTIQVAAYSKRREVAVMKLVGASNWFIQAPFVLEAVVAGLIGSIIAFAGLAAFKGFLLDGSLRDLTDLLTRLSWGDVLLMFPLMAGVGGLVSAVTAWVTLRFYLRV</sequence>
<evidence type="ECO:0000259" key="15">
    <source>
        <dbReference type="Pfam" id="PF18075"/>
    </source>
</evidence>
<feature type="transmembrane region" description="Helical" evidence="13">
    <location>
        <begin position="170"/>
        <end position="194"/>
    </location>
</feature>
<evidence type="ECO:0000313" key="16">
    <source>
        <dbReference type="EMBL" id="GLH95848.1"/>
    </source>
</evidence>
<dbReference type="Gene3D" id="3.30.70.3040">
    <property type="match status" value="1"/>
</dbReference>
<evidence type="ECO:0000256" key="4">
    <source>
        <dbReference type="ARBA" id="ARBA00011160"/>
    </source>
</evidence>
<dbReference type="PANTHER" id="PTHR47755:SF1">
    <property type="entry name" value="CELL DIVISION PROTEIN FTSX"/>
    <property type="match status" value="1"/>
</dbReference>
<feature type="transmembrane region" description="Helical" evidence="13">
    <location>
        <begin position="21"/>
        <end position="44"/>
    </location>
</feature>
<gene>
    <name evidence="16" type="primary">ftsX</name>
    <name evidence="16" type="ORF">Pa4123_11200</name>
</gene>
<dbReference type="Pfam" id="PF18075">
    <property type="entry name" value="FtsX_ECD"/>
    <property type="match status" value="1"/>
</dbReference>
<evidence type="ECO:0000256" key="5">
    <source>
        <dbReference type="ARBA" id="ARBA00021907"/>
    </source>
</evidence>
<comment type="subunit">
    <text evidence="4">Forms a membrane-associated complex with FtsE.</text>
</comment>
<evidence type="ECO:0000256" key="10">
    <source>
        <dbReference type="ARBA" id="ARBA00023136"/>
    </source>
</evidence>
<comment type="caution">
    <text evidence="16">The sequence shown here is derived from an EMBL/GenBank/DDBJ whole genome shotgun (WGS) entry which is preliminary data.</text>
</comment>
<dbReference type="EMBL" id="BSDI01000004">
    <property type="protein sequence ID" value="GLH95848.1"/>
    <property type="molecule type" value="Genomic_DNA"/>
</dbReference>
<dbReference type="PANTHER" id="PTHR47755">
    <property type="entry name" value="CELL DIVISION PROTEIN FTSX"/>
    <property type="match status" value="1"/>
</dbReference>
<evidence type="ECO:0000259" key="14">
    <source>
        <dbReference type="Pfam" id="PF02687"/>
    </source>
</evidence>
<evidence type="ECO:0000256" key="7">
    <source>
        <dbReference type="ARBA" id="ARBA00022618"/>
    </source>
</evidence>
<dbReference type="Proteomes" id="UP001144280">
    <property type="component" value="Unassembled WGS sequence"/>
</dbReference>
<dbReference type="InterPro" id="IPR040690">
    <property type="entry name" value="FtsX_ECD"/>
</dbReference>
<evidence type="ECO:0000256" key="11">
    <source>
        <dbReference type="ARBA" id="ARBA00023306"/>
    </source>
</evidence>
<keyword evidence="11 12" id="KW-0131">Cell cycle</keyword>
<dbReference type="RefSeq" id="WP_281892917.1">
    <property type="nucleotide sequence ID" value="NZ_BSDI01000004.1"/>
</dbReference>
<keyword evidence="9 13" id="KW-1133">Transmembrane helix</keyword>
<reference evidence="16" key="1">
    <citation type="submission" date="2022-12" db="EMBL/GenBank/DDBJ databases">
        <title>New Phytohabitans aurantiacus sp. RD004123 nov., an actinomycete isolated from soil.</title>
        <authorList>
            <person name="Triningsih D.W."/>
            <person name="Harunari E."/>
            <person name="Igarashi Y."/>
        </authorList>
    </citation>
    <scope>NUCLEOTIDE SEQUENCE</scope>
    <source>
        <strain evidence="16">RD004123</strain>
    </source>
</reference>
<comment type="subcellular location">
    <subcellularLocation>
        <location evidence="2">Cell membrane</location>
        <topology evidence="2">Multi-pass membrane protein</topology>
    </subcellularLocation>
</comment>
<name>A0ABQ5QMS5_9ACTN</name>
<dbReference type="InterPro" id="IPR003838">
    <property type="entry name" value="ABC3_permease_C"/>
</dbReference>